<organism evidence="2 3">
    <name type="scientific">Drosophila mojavensis</name>
    <name type="common">Fruit fly</name>
    <dbReference type="NCBI Taxonomy" id="7230"/>
    <lineage>
        <taxon>Eukaryota</taxon>
        <taxon>Metazoa</taxon>
        <taxon>Ecdysozoa</taxon>
        <taxon>Arthropoda</taxon>
        <taxon>Hexapoda</taxon>
        <taxon>Insecta</taxon>
        <taxon>Pterygota</taxon>
        <taxon>Neoptera</taxon>
        <taxon>Endopterygota</taxon>
        <taxon>Diptera</taxon>
        <taxon>Brachycera</taxon>
        <taxon>Muscomorpha</taxon>
        <taxon>Ephydroidea</taxon>
        <taxon>Drosophilidae</taxon>
        <taxon>Drosophila</taxon>
    </lineage>
</organism>
<proteinExistence type="predicted"/>
<feature type="region of interest" description="Disordered" evidence="1">
    <location>
        <begin position="106"/>
        <end position="210"/>
    </location>
</feature>
<dbReference type="Proteomes" id="UP000009192">
    <property type="component" value="Unassembled WGS sequence"/>
</dbReference>
<evidence type="ECO:0000313" key="3">
    <source>
        <dbReference type="Proteomes" id="UP000009192"/>
    </source>
</evidence>
<dbReference type="HOGENOM" id="CLU_592215_0_0_1"/>
<protein>
    <submittedName>
        <fullName evidence="2">Uncharacterized protein</fullName>
    </submittedName>
</protein>
<gene>
    <name evidence="2" type="primary">Dmoj\GI12749</name>
    <name evidence="2" type="ORF">Dmoj_GI12749</name>
</gene>
<feature type="region of interest" description="Disordered" evidence="1">
    <location>
        <begin position="386"/>
        <end position="413"/>
    </location>
</feature>
<dbReference type="OrthoDB" id="2015333at2759"/>
<feature type="compositionally biased region" description="Basic and acidic residues" evidence="1">
    <location>
        <begin position="144"/>
        <end position="154"/>
    </location>
</feature>
<dbReference type="eggNOG" id="KOG4305">
    <property type="taxonomic scope" value="Eukaryota"/>
</dbReference>
<feature type="region of interest" description="Disordered" evidence="1">
    <location>
        <begin position="273"/>
        <end position="301"/>
    </location>
</feature>
<feature type="compositionally biased region" description="Basic and acidic residues" evidence="1">
    <location>
        <begin position="120"/>
        <end position="129"/>
    </location>
</feature>
<feature type="compositionally biased region" description="Low complexity" evidence="1">
    <location>
        <begin position="386"/>
        <end position="411"/>
    </location>
</feature>
<reference evidence="2 3" key="1">
    <citation type="journal article" date="2007" name="Nature">
        <title>Evolution of genes and genomes on the Drosophila phylogeny.</title>
        <authorList>
            <consortium name="Drosophila 12 Genomes Consortium"/>
            <person name="Clark A.G."/>
            <person name="Eisen M.B."/>
            <person name="Smith D.R."/>
            <person name="Bergman C.M."/>
            <person name="Oliver B."/>
            <person name="Markow T.A."/>
            <person name="Kaufman T.C."/>
            <person name="Kellis M."/>
            <person name="Gelbart W."/>
            <person name="Iyer V.N."/>
            <person name="Pollard D.A."/>
            <person name="Sackton T.B."/>
            <person name="Larracuente A.M."/>
            <person name="Singh N.D."/>
            <person name="Abad J.P."/>
            <person name="Abt D.N."/>
            <person name="Adryan B."/>
            <person name="Aguade M."/>
            <person name="Akashi H."/>
            <person name="Anderson W.W."/>
            <person name="Aquadro C.F."/>
            <person name="Ardell D.H."/>
            <person name="Arguello R."/>
            <person name="Artieri C.G."/>
            <person name="Barbash D.A."/>
            <person name="Barker D."/>
            <person name="Barsanti P."/>
            <person name="Batterham P."/>
            <person name="Batzoglou S."/>
            <person name="Begun D."/>
            <person name="Bhutkar A."/>
            <person name="Blanco E."/>
            <person name="Bosak S.A."/>
            <person name="Bradley R.K."/>
            <person name="Brand A.D."/>
            <person name="Brent M.R."/>
            <person name="Brooks A.N."/>
            <person name="Brown R.H."/>
            <person name="Butlin R.K."/>
            <person name="Caggese C."/>
            <person name="Calvi B.R."/>
            <person name="Bernardo de Carvalho A."/>
            <person name="Caspi A."/>
            <person name="Castrezana S."/>
            <person name="Celniker S.E."/>
            <person name="Chang J.L."/>
            <person name="Chapple C."/>
            <person name="Chatterji S."/>
            <person name="Chinwalla A."/>
            <person name="Civetta A."/>
            <person name="Clifton S.W."/>
            <person name="Comeron J.M."/>
            <person name="Costello J.C."/>
            <person name="Coyne J.A."/>
            <person name="Daub J."/>
            <person name="David R.G."/>
            <person name="Delcher A.L."/>
            <person name="Delehaunty K."/>
            <person name="Do C.B."/>
            <person name="Ebling H."/>
            <person name="Edwards K."/>
            <person name="Eickbush T."/>
            <person name="Evans J.D."/>
            <person name="Filipski A."/>
            <person name="Findeiss S."/>
            <person name="Freyhult E."/>
            <person name="Fulton L."/>
            <person name="Fulton R."/>
            <person name="Garcia A.C."/>
            <person name="Gardiner A."/>
            <person name="Garfield D.A."/>
            <person name="Garvin B.E."/>
            <person name="Gibson G."/>
            <person name="Gilbert D."/>
            <person name="Gnerre S."/>
            <person name="Godfrey J."/>
            <person name="Good R."/>
            <person name="Gotea V."/>
            <person name="Gravely B."/>
            <person name="Greenberg A.J."/>
            <person name="Griffiths-Jones S."/>
            <person name="Gross S."/>
            <person name="Guigo R."/>
            <person name="Gustafson E.A."/>
            <person name="Haerty W."/>
            <person name="Hahn M.W."/>
            <person name="Halligan D.L."/>
            <person name="Halpern A.L."/>
            <person name="Halter G.M."/>
            <person name="Han M.V."/>
            <person name="Heger A."/>
            <person name="Hillier L."/>
            <person name="Hinrichs A.S."/>
            <person name="Holmes I."/>
            <person name="Hoskins R.A."/>
            <person name="Hubisz M.J."/>
            <person name="Hultmark D."/>
            <person name="Huntley M.A."/>
            <person name="Jaffe D.B."/>
            <person name="Jagadeeshan S."/>
            <person name="Jeck W.R."/>
            <person name="Johnson J."/>
            <person name="Jones C.D."/>
            <person name="Jordan W.C."/>
            <person name="Karpen G.H."/>
            <person name="Kataoka E."/>
            <person name="Keightley P.D."/>
            <person name="Kheradpour P."/>
            <person name="Kirkness E.F."/>
            <person name="Koerich L.B."/>
            <person name="Kristiansen K."/>
            <person name="Kudrna D."/>
            <person name="Kulathinal R.J."/>
            <person name="Kumar S."/>
            <person name="Kwok R."/>
            <person name="Lander E."/>
            <person name="Langley C.H."/>
            <person name="Lapoint R."/>
            <person name="Lazzaro B.P."/>
            <person name="Lee S.J."/>
            <person name="Levesque L."/>
            <person name="Li R."/>
            <person name="Lin C.F."/>
            <person name="Lin M.F."/>
            <person name="Lindblad-Toh K."/>
            <person name="Llopart A."/>
            <person name="Long M."/>
            <person name="Low L."/>
            <person name="Lozovsky E."/>
            <person name="Lu J."/>
            <person name="Luo M."/>
            <person name="Machado C.A."/>
            <person name="Makalowski W."/>
            <person name="Marzo M."/>
            <person name="Matsuda M."/>
            <person name="Matzkin L."/>
            <person name="McAllister B."/>
            <person name="McBride C.S."/>
            <person name="McKernan B."/>
            <person name="McKernan K."/>
            <person name="Mendez-Lago M."/>
            <person name="Minx P."/>
            <person name="Mollenhauer M.U."/>
            <person name="Montooth K."/>
            <person name="Mount S.M."/>
            <person name="Mu X."/>
            <person name="Myers E."/>
            <person name="Negre B."/>
            <person name="Newfeld S."/>
            <person name="Nielsen R."/>
            <person name="Noor M.A."/>
            <person name="O'Grady P."/>
            <person name="Pachter L."/>
            <person name="Papaceit M."/>
            <person name="Parisi M.J."/>
            <person name="Parisi M."/>
            <person name="Parts L."/>
            <person name="Pedersen J.S."/>
            <person name="Pesole G."/>
            <person name="Phillippy A.M."/>
            <person name="Ponting C.P."/>
            <person name="Pop M."/>
            <person name="Porcelli D."/>
            <person name="Powell J.R."/>
            <person name="Prohaska S."/>
            <person name="Pruitt K."/>
            <person name="Puig M."/>
            <person name="Quesneville H."/>
            <person name="Ram K.R."/>
            <person name="Rand D."/>
            <person name="Rasmussen M.D."/>
            <person name="Reed L.K."/>
            <person name="Reenan R."/>
            <person name="Reily A."/>
            <person name="Remington K.A."/>
            <person name="Rieger T.T."/>
            <person name="Ritchie M.G."/>
            <person name="Robin C."/>
            <person name="Rogers Y.H."/>
            <person name="Rohde C."/>
            <person name="Rozas J."/>
            <person name="Rubenfield M.J."/>
            <person name="Ruiz A."/>
            <person name="Russo S."/>
            <person name="Salzberg S.L."/>
            <person name="Sanchez-Gracia A."/>
            <person name="Saranga D.J."/>
            <person name="Sato H."/>
            <person name="Schaeffer S.W."/>
            <person name="Schatz M.C."/>
            <person name="Schlenke T."/>
            <person name="Schwartz R."/>
            <person name="Segarra C."/>
            <person name="Singh R.S."/>
            <person name="Sirot L."/>
            <person name="Sirota M."/>
            <person name="Sisneros N.B."/>
            <person name="Smith C.D."/>
            <person name="Smith T.F."/>
            <person name="Spieth J."/>
            <person name="Stage D.E."/>
            <person name="Stark A."/>
            <person name="Stephan W."/>
            <person name="Strausberg R.L."/>
            <person name="Strempel S."/>
            <person name="Sturgill D."/>
            <person name="Sutton G."/>
            <person name="Sutton G.G."/>
            <person name="Tao W."/>
            <person name="Teichmann S."/>
            <person name="Tobari Y.N."/>
            <person name="Tomimura Y."/>
            <person name="Tsolas J.M."/>
            <person name="Valente V.L."/>
            <person name="Venter E."/>
            <person name="Venter J.C."/>
            <person name="Vicario S."/>
            <person name="Vieira F.G."/>
            <person name="Vilella A.J."/>
            <person name="Villasante A."/>
            <person name="Walenz B."/>
            <person name="Wang J."/>
            <person name="Wasserman M."/>
            <person name="Watts T."/>
            <person name="Wilson D."/>
            <person name="Wilson R.K."/>
            <person name="Wing R.A."/>
            <person name="Wolfner M.F."/>
            <person name="Wong A."/>
            <person name="Wong G.K."/>
            <person name="Wu C.I."/>
            <person name="Wu G."/>
            <person name="Yamamoto D."/>
            <person name="Yang H.P."/>
            <person name="Yang S.P."/>
            <person name="Yorke J.A."/>
            <person name="Yoshida K."/>
            <person name="Zdobnov E."/>
            <person name="Zhang P."/>
            <person name="Zhang Y."/>
            <person name="Zimin A.V."/>
            <person name="Baldwin J."/>
            <person name="Abdouelleil A."/>
            <person name="Abdulkadir J."/>
            <person name="Abebe A."/>
            <person name="Abera B."/>
            <person name="Abreu J."/>
            <person name="Acer S.C."/>
            <person name="Aftuck L."/>
            <person name="Alexander A."/>
            <person name="An P."/>
            <person name="Anderson E."/>
            <person name="Anderson S."/>
            <person name="Arachi H."/>
            <person name="Azer M."/>
            <person name="Bachantsang P."/>
            <person name="Barry A."/>
            <person name="Bayul T."/>
            <person name="Berlin A."/>
            <person name="Bessette D."/>
            <person name="Bloom T."/>
            <person name="Blye J."/>
            <person name="Boguslavskiy L."/>
            <person name="Bonnet C."/>
            <person name="Boukhgalter B."/>
            <person name="Bourzgui I."/>
            <person name="Brown A."/>
            <person name="Cahill P."/>
            <person name="Channer S."/>
            <person name="Cheshatsang Y."/>
            <person name="Chuda L."/>
            <person name="Citroen M."/>
            <person name="Collymore A."/>
            <person name="Cooke P."/>
            <person name="Costello M."/>
            <person name="D'Aco K."/>
            <person name="Daza R."/>
            <person name="De Haan G."/>
            <person name="DeGray S."/>
            <person name="DeMaso C."/>
            <person name="Dhargay N."/>
            <person name="Dooley K."/>
            <person name="Dooley E."/>
            <person name="Doricent M."/>
            <person name="Dorje P."/>
            <person name="Dorjee K."/>
            <person name="Dupes A."/>
            <person name="Elong R."/>
            <person name="Falk J."/>
            <person name="Farina A."/>
            <person name="Faro S."/>
            <person name="Ferguson D."/>
            <person name="Fisher S."/>
            <person name="Foley C.D."/>
            <person name="Franke A."/>
            <person name="Friedrich D."/>
            <person name="Gadbois L."/>
            <person name="Gearin G."/>
            <person name="Gearin C.R."/>
            <person name="Giannoukos G."/>
            <person name="Goode T."/>
            <person name="Graham J."/>
            <person name="Grandbois E."/>
            <person name="Grewal S."/>
            <person name="Gyaltsen K."/>
            <person name="Hafez N."/>
            <person name="Hagos B."/>
            <person name="Hall J."/>
            <person name="Henson C."/>
            <person name="Hollinger A."/>
            <person name="Honan T."/>
            <person name="Huard M.D."/>
            <person name="Hughes L."/>
            <person name="Hurhula B."/>
            <person name="Husby M.E."/>
            <person name="Kamat A."/>
            <person name="Kanga B."/>
            <person name="Kashin S."/>
            <person name="Khazanovich D."/>
            <person name="Kisner P."/>
            <person name="Lance K."/>
            <person name="Lara M."/>
            <person name="Lee W."/>
            <person name="Lennon N."/>
            <person name="Letendre F."/>
            <person name="LeVine R."/>
            <person name="Lipovsky A."/>
            <person name="Liu X."/>
            <person name="Liu J."/>
            <person name="Liu S."/>
            <person name="Lokyitsang T."/>
            <person name="Lokyitsang Y."/>
            <person name="Lubonja R."/>
            <person name="Lui A."/>
            <person name="MacDonald P."/>
            <person name="Magnisalis V."/>
            <person name="Maru K."/>
            <person name="Matthews C."/>
            <person name="McCusker W."/>
            <person name="McDonough S."/>
            <person name="Mehta T."/>
            <person name="Meldrim J."/>
            <person name="Meneus L."/>
            <person name="Mihai O."/>
            <person name="Mihalev A."/>
            <person name="Mihova T."/>
            <person name="Mittelman R."/>
            <person name="Mlenga V."/>
            <person name="Montmayeur A."/>
            <person name="Mulrain L."/>
            <person name="Navidi A."/>
            <person name="Naylor J."/>
            <person name="Negash T."/>
            <person name="Nguyen T."/>
            <person name="Nguyen N."/>
            <person name="Nicol R."/>
            <person name="Norbu C."/>
            <person name="Norbu N."/>
            <person name="Novod N."/>
            <person name="O'Neill B."/>
            <person name="Osman S."/>
            <person name="Markiewicz E."/>
            <person name="Oyono O.L."/>
            <person name="Patti C."/>
            <person name="Phunkhang P."/>
            <person name="Pierre F."/>
            <person name="Priest M."/>
            <person name="Raghuraman S."/>
            <person name="Rege F."/>
            <person name="Reyes R."/>
            <person name="Rise C."/>
            <person name="Rogov P."/>
            <person name="Ross K."/>
            <person name="Ryan E."/>
            <person name="Settipalli S."/>
            <person name="Shea T."/>
            <person name="Sherpa N."/>
            <person name="Shi L."/>
            <person name="Shih D."/>
            <person name="Sparrow T."/>
            <person name="Spaulding J."/>
            <person name="Stalker J."/>
            <person name="Stange-Thomann N."/>
            <person name="Stavropoulos S."/>
            <person name="Stone C."/>
            <person name="Strader C."/>
            <person name="Tesfaye S."/>
            <person name="Thomson T."/>
            <person name="Thoulutsang Y."/>
            <person name="Thoulutsang D."/>
            <person name="Topham K."/>
            <person name="Topping I."/>
            <person name="Tsamla T."/>
            <person name="Vassiliev H."/>
            <person name="Vo A."/>
            <person name="Wangchuk T."/>
            <person name="Wangdi T."/>
            <person name="Weiand M."/>
            <person name="Wilkinson J."/>
            <person name="Wilson A."/>
            <person name="Yadav S."/>
            <person name="Young G."/>
            <person name="Yu Q."/>
            <person name="Zembek L."/>
            <person name="Zhong D."/>
            <person name="Zimmer A."/>
            <person name="Zwirko Z."/>
            <person name="Jaffe D.B."/>
            <person name="Alvarez P."/>
            <person name="Brockman W."/>
            <person name="Butler J."/>
            <person name="Chin C."/>
            <person name="Gnerre S."/>
            <person name="Grabherr M."/>
            <person name="Kleber M."/>
            <person name="Mauceli E."/>
            <person name="MacCallum I."/>
        </authorList>
    </citation>
    <scope>NUCLEOTIDE SEQUENCE [LARGE SCALE GENOMIC DNA]</scope>
    <source>
        <strain evidence="3">Tucson 15081-1352.22</strain>
    </source>
</reference>
<sequence length="469" mass="48996">MKYAEPWIYGTVRGIPARPSYGYGHPHAAAIFATDGEPGGATALAVVICSCAEYLNGTKRDVKKASVCKKCKGSRLPLATISGGGTVRLPAAAAAVRRPMAATMRVVSATKKSRPTILDPQKDPYDLMRRTRLLSPEPSAAESSAKEGKSRSRETTATATSPATAAASSNGKAAATATSMQRGRTRTRAQLPLARTSKSTPTAPPDPADCWLEEDSEALLQSSGLLSKRQAASNSRRSILRCNVNPYELISVESQAKTKNNDDFDVADAQLHEDEHEQSATVASNPRRPPRNKKPEESPNLALVDAQPAATVAAAVAADDDSNSSEAYTVLTVTPTSPGIKSILKRPTTLELNAPLLSPDTGLTPATAPVLTPAGKSQFYIPTPTTPGTATAGAGGTATATPTPTPTSASSTRKKVQFMVEDKIIDTTTDAAAVTATTDDSENSVVVASDDETTATAATPKTTANYDFR</sequence>
<feature type="compositionally biased region" description="Low complexity" evidence="1">
    <location>
        <begin position="454"/>
        <end position="469"/>
    </location>
</feature>
<dbReference type="InParanoid" id="B4KXB5"/>
<name>B4KXB5_DROMO</name>
<keyword evidence="3" id="KW-1185">Reference proteome</keyword>
<dbReference type="KEGG" id="dmo:Dmoj_GI12749"/>
<evidence type="ECO:0000313" key="2">
    <source>
        <dbReference type="EMBL" id="EDW17573.2"/>
    </source>
</evidence>
<feature type="region of interest" description="Disordered" evidence="1">
    <location>
        <begin position="435"/>
        <end position="469"/>
    </location>
</feature>
<accession>B4KXB5</accession>
<feature type="compositionally biased region" description="Low complexity" evidence="1">
    <location>
        <begin position="155"/>
        <end position="179"/>
    </location>
</feature>
<evidence type="ECO:0000256" key="1">
    <source>
        <dbReference type="SAM" id="MobiDB-lite"/>
    </source>
</evidence>
<dbReference type="EMBL" id="CH933809">
    <property type="protein sequence ID" value="EDW17573.2"/>
    <property type="molecule type" value="Genomic_DNA"/>
</dbReference>
<dbReference type="AlphaFoldDB" id="B4KXB5"/>